<evidence type="ECO:0000256" key="1">
    <source>
        <dbReference type="SAM" id="Phobius"/>
    </source>
</evidence>
<dbReference type="PANTHER" id="PTHR37304">
    <property type="entry name" value="MEMBRANE PROTEIN-RELATED"/>
    <property type="match status" value="1"/>
</dbReference>
<dbReference type="Proteomes" id="UP000033556">
    <property type="component" value="Unassembled WGS sequence"/>
</dbReference>
<evidence type="ECO:0008006" key="4">
    <source>
        <dbReference type="Google" id="ProtNLM"/>
    </source>
</evidence>
<dbReference type="PANTHER" id="PTHR37304:SF1">
    <property type="entry name" value="MEMBRANE PROTEIN"/>
    <property type="match status" value="1"/>
</dbReference>
<comment type="caution">
    <text evidence="2">The sequence shown here is derived from an EMBL/GenBank/DDBJ whole genome shotgun (WGS) entry which is preliminary data.</text>
</comment>
<reference evidence="2 3" key="1">
    <citation type="submission" date="2015-01" db="EMBL/GenBank/DDBJ databases">
        <title>Genome Sequencing of Rickettsiales.</title>
        <authorList>
            <person name="Daugherty S.C."/>
            <person name="Su Q."/>
            <person name="Abolude K."/>
            <person name="Beier-Sexton M."/>
            <person name="Carlyon J.A."/>
            <person name="Carter R."/>
            <person name="Day N.P."/>
            <person name="Dumler S.J."/>
            <person name="Dyachenko V."/>
            <person name="Godinez A."/>
            <person name="Kurtti T.J."/>
            <person name="Lichay M."/>
            <person name="Mullins K.E."/>
            <person name="Ott S."/>
            <person name="Pappas-Brown V."/>
            <person name="Paris D.H."/>
            <person name="Patel P."/>
            <person name="Richards A.L."/>
            <person name="Sadzewicz L."/>
            <person name="Sears K."/>
            <person name="Seidman D."/>
            <person name="Sengamalay N."/>
            <person name="Stenos J."/>
            <person name="Tallon L.J."/>
            <person name="Vincent G."/>
            <person name="Fraser C.M."/>
            <person name="Munderloh U."/>
            <person name="Dunning-Hotopp J.C."/>
        </authorList>
    </citation>
    <scope>NUCLEOTIDE SEQUENCE [LARGE SCALE GENOMIC DNA]</scope>
    <source>
        <strain evidence="2 3">Ac/Pa</strain>
    </source>
</reference>
<sequence length="78" mass="8535">MLINTSNNPLITTVHLLSSIGAINWGLVGLFNFNLVTLLFGSFPIIVTILYIIIGFCGVYSFLCLGKLFCKPGIEKVQ</sequence>
<proteinExistence type="predicted"/>
<dbReference type="EMBL" id="LANR01000001">
    <property type="protein sequence ID" value="KJV61601.1"/>
    <property type="molecule type" value="Genomic_DNA"/>
</dbReference>
<feature type="transmembrane region" description="Helical" evidence="1">
    <location>
        <begin position="39"/>
        <end position="63"/>
    </location>
</feature>
<dbReference type="RefSeq" id="WP_014391880.1">
    <property type="nucleotide sequence ID" value="NZ_LANR01000001.1"/>
</dbReference>
<name>A0A0F3N120_RICAM</name>
<keyword evidence="1" id="KW-0812">Transmembrane</keyword>
<dbReference type="AlphaFoldDB" id="A0A0F3N120"/>
<keyword evidence="1" id="KW-0472">Membrane</keyword>
<dbReference type="Pfam" id="PF04070">
    <property type="entry name" value="DUF378"/>
    <property type="match status" value="1"/>
</dbReference>
<dbReference type="PATRIC" id="fig|1359164.3.peg.606"/>
<organism evidence="2 3">
    <name type="scientific">Rickettsia amblyommatis str. Ac/Pa</name>
    <dbReference type="NCBI Taxonomy" id="1359164"/>
    <lineage>
        <taxon>Bacteria</taxon>
        <taxon>Pseudomonadati</taxon>
        <taxon>Pseudomonadota</taxon>
        <taxon>Alphaproteobacteria</taxon>
        <taxon>Rickettsiales</taxon>
        <taxon>Rickettsiaceae</taxon>
        <taxon>Rickettsieae</taxon>
        <taxon>Rickettsia</taxon>
        <taxon>spotted fever group</taxon>
    </lineage>
</organism>
<keyword evidence="3" id="KW-1185">Reference proteome</keyword>
<evidence type="ECO:0000313" key="2">
    <source>
        <dbReference type="EMBL" id="KJV61601.1"/>
    </source>
</evidence>
<protein>
    <recommendedName>
        <fullName evidence="4">DUF378 domain-containing protein</fullName>
    </recommendedName>
</protein>
<accession>A0A0F3N120</accession>
<feature type="transmembrane region" description="Helical" evidence="1">
    <location>
        <begin position="12"/>
        <end position="33"/>
    </location>
</feature>
<gene>
    <name evidence="2" type="ORF">APHACPA_0612</name>
</gene>
<keyword evidence="1" id="KW-1133">Transmembrane helix</keyword>
<dbReference type="InterPro" id="IPR007211">
    <property type="entry name" value="DUF378"/>
</dbReference>
<evidence type="ECO:0000313" key="3">
    <source>
        <dbReference type="Proteomes" id="UP000033556"/>
    </source>
</evidence>